<feature type="domain" description="Peptidase S1" evidence="3">
    <location>
        <begin position="22"/>
        <end position="66"/>
    </location>
</feature>
<sequence>FFLFFFFLNDTKVVSSTGPERIVGGDNSVEGEWPWQVSLHFSGNLYCGASVLSSNWLISAAHCFSKFCLALRPCGASKGAAAQIVKPHTRFPSNTLLSLRA</sequence>
<evidence type="ECO:0000313" key="4">
    <source>
        <dbReference type="Ensembl" id="ENSSDUP00000019951.1"/>
    </source>
</evidence>
<feature type="chain" id="PRO_5017226308" description="Peptidase S1 domain-containing protein" evidence="2">
    <location>
        <begin position="17"/>
        <end position="101"/>
    </location>
</feature>
<accession>A0A3B4UMM3</accession>
<dbReference type="PROSITE" id="PS00134">
    <property type="entry name" value="TRYPSIN_HIS"/>
    <property type="match status" value="1"/>
</dbReference>
<dbReference type="InterPro" id="IPR018114">
    <property type="entry name" value="TRYPSIN_HIS"/>
</dbReference>
<dbReference type="InterPro" id="IPR043504">
    <property type="entry name" value="Peptidase_S1_PA_chymotrypsin"/>
</dbReference>
<name>A0A3B4UMM3_SERDU</name>
<evidence type="ECO:0000313" key="5">
    <source>
        <dbReference type="Proteomes" id="UP000261420"/>
    </source>
</evidence>
<dbReference type="Gene3D" id="2.40.10.10">
    <property type="entry name" value="Trypsin-like serine proteases"/>
    <property type="match status" value="1"/>
</dbReference>
<reference evidence="4" key="1">
    <citation type="submission" date="2025-08" db="UniProtKB">
        <authorList>
            <consortium name="Ensembl"/>
        </authorList>
    </citation>
    <scope>IDENTIFICATION</scope>
</reference>
<dbReference type="Ensembl" id="ENSSDUT00000020303.1">
    <property type="protein sequence ID" value="ENSSDUP00000019951.1"/>
    <property type="gene ID" value="ENSSDUG00000014519.1"/>
</dbReference>
<dbReference type="SUPFAM" id="SSF50494">
    <property type="entry name" value="Trypsin-like serine proteases"/>
    <property type="match status" value="1"/>
</dbReference>
<keyword evidence="5" id="KW-1185">Reference proteome</keyword>
<dbReference type="GO" id="GO:0006508">
    <property type="term" value="P:proteolysis"/>
    <property type="evidence" value="ECO:0007669"/>
    <property type="project" value="InterPro"/>
</dbReference>
<dbReference type="PANTHER" id="PTHR24252">
    <property type="entry name" value="ACROSIN-RELATED"/>
    <property type="match status" value="1"/>
</dbReference>
<protein>
    <recommendedName>
        <fullName evidence="3">Peptidase S1 domain-containing protein</fullName>
    </recommendedName>
</protein>
<dbReference type="PANTHER" id="PTHR24252:SF12">
    <property type="entry name" value="TRANSMEMBRANE SERINE PROTEASE 7"/>
    <property type="match status" value="1"/>
</dbReference>
<evidence type="ECO:0000256" key="1">
    <source>
        <dbReference type="ARBA" id="ARBA00023157"/>
    </source>
</evidence>
<keyword evidence="2" id="KW-0732">Signal</keyword>
<dbReference type="AlphaFoldDB" id="A0A3B4UMM3"/>
<keyword evidence="1" id="KW-1015">Disulfide bond</keyword>
<dbReference type="Pfam" id="PF00089">
    <property type="entry name" value="Trypsin"/>
    <property type="match status" value="1"/>
</dbReference>
<dbReference type="STRING" id="41447.ENSSDUP00000019951"/>
<proteinExistence type="predicted"/>
<feature type="signal peptide" evidence="2">
    <location>
        <begin position="1"/>
        <end position="16"/>
    </location>
</feature>
<evidence type="ECO:0000256" key="2">
    <source>
        <dbReference type="SAM" id="SignalP"/>
    </source>
</evidence>
<dbReference type="GeneTree" id="ENSGT00940000160085"/>
<dbReference type="Proteomes" id="UP000261420">
    <property type="component" value="Unplaced"/>
</dbReference>
<evidence type="ECO:0000259" key="3">
    <source>
        <dbReference type="Pfam" id="PF00089"/>
    </source>
</evidence>
<dbReference type="GO" id="GO:0004252">
    <property type="term" value="F:serine-type endopeptidase activity"/>
    <property type="evidence" value="ECO:0007669"/>
    <property type="project" value="InterPro"/>
</dbReference>
<dbReference type="InterPro" id="IPR009003">
    <property type="entry name" value="Peptidase_S1_PA"/>
</dbReference>
<organism evidence="4 5">
    <name type="scientific">Seriola dumerili</name>
    <name type="common">Greater amberjack</name>
    <name type="synonym">Caranx dumerili</name>
    <dbReference type="NCBI Taxonomy" id="41447"/>
    <lineage>
        <taxon>Eukaryota</taxon>
        <taxon>Metazoa</taxon>
        <taxon>Chordata</taxon>
        <taxon>Craniata</taxon>
        <taxon>Vertebrata</taxon>
        <taxon>Euteleostomi</taxon>
        <taxon>Actinopterygii</taxon>
        <taxon>Neopterygii</taxon>
        <taxon>Teleostei</taxon>
        <taxon>Neoteleostei</taxon>
        <taxon>Acanthomorphata</taxon>
        <taxon>Carangaria</taxon>
        <taxon>Carangiformes</taxon>
        <taxon>Carangidae</taxon>
        <taxon>Seriola</taxon>
    </lineage>
</organism>
<dbReference type="InterPro" id="IPR001254">
    <property type="entry name" value="Trypsin_dom"/>
</dbReference>
<reference evidence="4" key="2">
    <citation type="submission" date="2025-09" db="UniProtKB">
        <authorList>
            <consortium name="Ensembl"/>
        </authorList>
    </citation>
    <scope>IDENTIFICATION</scope>
</reference>